<sequence length="440" mass="50364">MKTWRNCGYILLLIAMLIGCSEPPQLAAVKQQLEKDLPAGWQLTGFNVEASEETGSKVEPVWQYRIVASMAPKENLHYRVGNLLQTDILEVAQKKKQQFQLHGIAYSSLEAGQWRSRLDIQTVPQFRPGKPLAAFSPQHVLQGSSDYKKLLKQAKQSLTEQQQKIAVDEEQLAKGIARYNELNRELQEKTRLSAEQLASLQQQFSQQRADLQQQVSSQSRELSSQLQAERQQQTALFKQEYDKKVAEVDAEHRLARANFSAERTRAREARSAARTKTRDEFSADTSAARKNMARADYTVYKAESDEKLRQAYQQIEQQYQVQLAELKKQEDEHNAIRRSTLDTLNAAYRQQIAELSDQQSSQSNTVRAELTQQQQDTRAKLDAELQQARNSHQVMLQDNNRQLTELRVQLDSLQRQLSEAKNQYGQHSQLLARLEAAPGN</sequence>
<feature type="compositionally biased region" description="Basic and acidic residues" evidence="2">
    <location>
        <begin position="262"/>
        <end position="281"/>
    </location>
</feature>
<evidence type="ECO:0000256" key="3">
    <source>
        <dbReference type="SAM" id="SignalP"/>
    </source>
</evidence>
<feature type="coiled-coil region" evidence="1">
    <location>
        <begin position="144"/>
        <end position="214"/>
    </location>
</feature>
<evidence type="ECO:0000256" key="1">
    <source>
        <dbReference type="SAM" id="Coils"/>
    </source>
</evidence>
<evidence type="ECO:0000313" key="4">
    <source>
        <dbReference type="EMBL" id="MBV2129350.1"/>
    </source>
</evidence>
<dbReference type="Proteomes" id="UP000704611">
    <property type="component" value="Unassembled WGS sequence"/>
</dbReference>
<feature type="region of interest" description="Disordered" evidence="2">
    <location>
        <begin position="355"/>
        <end position="379"/>
    </location>
</feature>
<feature type="region of interest" description="Disordered" evidence="2">
    <location>
        <begin position="259"/>
        <end position="286"/>
    </location>
</feature>
<keyword evidence="5" id="KW-1185">Reference proteome</keyword>
<gene>
    <name evidence="4" type="ORF">KQY15_09605</name>
</gene>
<evidence type="ECO:0000256" key="2">
    <source>
        <dbReference type="SAM" id="MobiDB-lite"/>
    </source>
</evidence>
<reference evidence="4 5" key="1">
    <citation type="submission" date="2021-06" db="EMBL/GenBank/DDBJ databases">
        <title>Rheinheimera indica sp. nov., isolated from deep-sea sediment.</title>
        <authorList>
            <person name="Wang Z."/>
            <person name="Zhang X.-Y."/>
        </authorList>
    </citation>
    <scope>NUCLEOTIDE SEQUENCE [LARGE SCALE GENOMIC DNA]</scope>
    <source>
        <strain evidence="4 5">SM2107</strain>
    </source>
</reference>
<comment type="caution">
    <text evidence="4">The sequence shown here is derived from an EMBL/GenBank/DDBJ whole genome shotgun (WGS) entry which is preliminary data.</text>
</comment>
<keyword evidence="3" id="KW-0732">Signal</keyword>
<evidence type="ECO:0008006" key="6">
    <source>
        <dbReference type="Google" id="ProtNLM"/>
    </source>
</evidence>
<feature type="compositionally biased region" description="Polar residues" evidence="2">
    <location>
        <begin position="356"/>
        <end position="376"/>
    </location>
</feature>
<accession>A0ABS6MKJ7</accession>
<organism evidence="4 5">
    <name type="scientific">Arsukibacterium indicum</name>
    <dbReference type="NCBI Taxonomy" id="2848612"/>
    <lineage>
        <taxon>Bacteria</taxon>
        <taxon>Pseudomonadati</taxon>
        <taxon>Pseudomonadota</taxon>
        <taxon>Gammaproteobacteria</taxon>
        <taxon>Chromatiales</taxon>
        <taxon>Chromatiaceae</taxon>
        <taxon>Arsukibacterium</taxon>
    </lineage>
</organism>
<dbReference type="PROSITE" id="PS51257">
    <property type="entry name" value="PROKAR_LIPOPROTEIN"/>
    <property type="match status" value="1"/>
</dbReference>
<protein>
    <recommendedName>
        <fullName evidence="6">Chromosome partition protein Smc</fullName>
    </recommendedName>
</protein>
<feature type="chain" id="PRO_5046074749" description="Chromosome partition protein Smc" evidence="3">
    <location>
        <begin position="28"/>
        <end position="440"/>
    </location>
</feature>
<proteinExistence type="predicted"/>
<feature type="signal peptide" evidence="3">
    <location>
        <begin position="1"/>
        <end position="27"/>
    </location>
</feature>
<evidence type="ECO:0000313" key="5">
    <source>
        <dbReference type="Proteomes" id="UP000704611"/>
    </source>
</evidence>
<dbReference type="EMBL" id="JAHRID010000003">
    <property type="protein sequence ID" value="MBV2129350.1"/>
    <property type="molecule type" value="Genomic_DNA"/>
</dbReference>
<name>A0ABS6MKJ7_9GAMM</name>
<dbReference type="RefSeq" id="WP_217668963.1">
    <property type="nucleotide sequence ID" value="NZ_JAHRID010000003.1"/>
</dbReference>
<keyword evidence="1" id="KW-0175">Coiled coil</keyword>